<name>A0ABT2HBT8_9MICO</name>
<proteinExistence type="predicted"/>
<evidence type="ECO:0000313" key="2">
    <source>
        <dbReference type="Proteomes" id="UP001165586"/>
    </source>
</evidence>
<evidence type="ECO:0000313" key="1">
    <source>
        <dbReference type="EMBL" id="MCS5737416.1"/>
    </source>
</evidence>
<reference evidence="1" key="1">
    <citation type="submission" date="2022-08" db="EMBL/GenBank/DDBJ databases">
        <authorList>
            <person name="Deng Y."/>
            <person name="Han X.-F."/>
            <person name="Zhang Y.-Q."/>
        </authorList>
    </citation>
    <scope>NUCLEOTIDE SEQUENCE</scope>
    <source>
        <strain evidence="1">CPCC 203386</strain>
    </source>
</reference>
<keyword evidence="2" id="KW-1185">Reference proteome</keyword>
<sequence length="92" mass="10252">EAAHAEALAMNVTKACMLADIYNAARIKSFDAAKAFETILNVHLNDLVSVNTTHREMFFKDGSILMVMDIACCVESGLSQYAYSFKYQDSLY</sequence>
<accession>A0ABT2HBT8</accession>
<dbReference type="RefSeq" id="WP_259543811.1">
    <property type="nucleotide sequence ID" value="NZ_JANLCJ010000686.1"/>
</dbReference>
<comment type="caution">
    <text evidence="1">The sequence shown here is derived from an EMBL/GenBank/DDBJ whole genome shotgun (WGS) entry which is preliminary data.</text>
</comment>
<dbReference type="Proteomes" id="UP001165586">
    <property type="component" value="Unassembled WGS sequence"/>
</dbReference>
<protein>
    <submittedName>
        <fullName evidence="1">Uncharacterized protein</fullName>
    </submittedName>
</protein>
<feature type="non-terminal residue" evidence="1">
    <location>
        <position position="1"/>
    </location>
</feature>
<dbReference type="EMBL" id="JANLCJ010000686">
    <property type="protein sequence ID" value="MCS5737416.1"/>
    <property type="molecule type" value="Genomic_DNA"/>
</dbReference>
<gene>
    <name evidence="1" type="ORF">N1032_27155</name>
</gene>
<organism evidence="1 2">
    <name type="scientific">Herbiconiux daphne</name>
    <dbReference type="NCBI Taxonomy" id="2970914"/>
    <lineage>
        <taxon>Bacteria</taxon>
        <taxon>Bacillati</taxon>
        <taxon>Actinomycetota</taxon>
        <taxon>Actinomycetes</taxon>
        <taxon>Micrococcales</taxon>
        <taxon>Microbacteriaceae</taxon>
        <taxon>Herbiconiux</taxon>
    </lineage>
</organism>